<dbReference type="EMBL" id="QGNW01000017">
    <property type="protein sequence ID" value="RVX15812.1"/>
    <property type="molecule type" value="Genomic_DNA"/>
</dbReference>
<organism evidence="1 2">
    <name type="scientific">Vitis vinifera</name>
    <name type="common">Grape</name>
    <dbReference type="NCBI Taxonomy" id="29760"/>
    <lineage>
        <taxon>Eukaryota</taxon>
        <taxon>Viridiplantae</taxon>
        <taxon>Streptophyta</taxon>
        <taxon>Embryophyta</taxon>
        <taxon>Tracheophyta</taxon>
        <taxon>Spermatophyta</taxon>
        <taxon>Magnoliopsida</taxon>
        <taxon>eudicotyledons</taxon>
        <taxon>Gunneridae</taxon>
        <taxon>Pentapetalae</taxon>
        <taxon>rosids</taxon>
        <taxon>Vitales</taxon>
        <taxon>Vitaceae</taxon>
        <taxon>Viteae</taxon>
        <taxon>Vitis</taxon>
    </lineage>
</organism>
<name>A0A438K3L5_VITVI</name>
<proteinExistence type="predicted"/>
<dbReference type="InterPro" id="IPR025322">
    <property type="entry name" value="PADRE_dom"/>
</dbReference>
<dbReference type="PANTHER" id="PTHR33052">
    <property type="entry name" value="DUF4228 DOMAIN PROTEIN-RELATED"/>
    <property type="match status" value="1"/>
</dbReference>
<sequence length="191" mass="20921">MGGCVSSVGSYSNSTSTATAKLISLHGELREYSAPVTVSQVLHFESSSSSCFVCNSDSLYYDDYIPAMNADDELLPGQIYFLLSASKLQYRLSASEMAALAVKASIALQNHSKKAGHRRNNKSRISPVLEVNQKVMEAEVGGVKKSFEKPALGVSRHGSVRKLQRHSSRRARMAVRSFRLRLTTIYEGSVL</sequence>
<protein>
    <submittedName>
        <fullName evidence="1">Uncharacterized protein</fullName>
    </submittedName>
</protein>
<accession>A0A438K3L5</accession>
<evidence type="ECO:0000313" key="1">
    <source>
        <dbReference type="EMBL" id="RVX15812.1"/>
    </source>
</evidence>
<dbReference type="AlphaFoldDB" id="A0A438K3L5"/>
<dbReference type="Pfam" id="PF14009">
    <property type="entry name" value="PADRE"/>
    <property type="match status" value="1"/>
</dbReference>
<comment type="caution">
    <text evidence="1">The sequence shown here is derived from an EMBL/GenBank/DDBJ whole genome shotgun (WGS) entry which is preliminary data.</text>
</comment>
<evidence type="ECO:0000313" key="2">
    <source>
        <dbReference type="Proteomes" id="UP000288805"/>
    </source>
</evidence>
<gene>
    <name evidence="1" type="ORF">CK203_005796</name>
</gene>
<reference evidence="1 2" key="1">
    <citation type="journal article" date="2018" name="PLoS Genet.">
        <title>Population sequencing reveals clonal diversity and ancestral inbreeding in the grapevine cultivar Chardonnay.</title>
        <authorList>
            <person name="Roach M.J."/>
            <person name="Johnson D.L."/>
            <person name="Bohlmann J."/>
            <person name="van Vuuren H.J."/>
            <person name="Jones S.J."/>
            <person name="Pretorius I.S."/>
            <person name="Schmidt S.A."/>
            <person name="Borneman A.R."/>
        </authorList>
    </citation>
    <scope>NUCLEOTIDE SEQUENCE [LARGE SCALE GENOMIC DNA]</scope>
    <source>
        <strain evidence="2">cv. Chardonnay</strain>
        <tissue evidence="1">Leaf</tissue>
    </source>
</reference>
<dbReference type="Proteomes" id="UP000288805">
    <property type="component" value="Unassembled WGS sequence"/>
</dbReference>